<accession>A0A3T1D973</accession>
<reference evidence="1 2" key="1">
    <citation type="submission" date="2019-01" db="EMBL/GenBank/DDBJ databases">
        <title>Complete genome sequence of Cohnella hallensis HS21 isolated from Korean fir (Abies koreana) rhizospheric soil.</title>
        <authorList>
            <person name="Jiang L."/>
            <person name="Kang S.W."/>
            <person name="Kim S."/>
            <person name="Jung J."/>
            <person name="Kim C.Y."/>
            <person name="Kim D.H."/>
            <person name="Kim S.W."/>
            <person name="Lee J."/>
        </authorList>
    </citation>
    <scope>NUCLEOTIDE SEQUENCE [LARGE SCALE GENOMIC DNA]</scope>
    <source>
        <strain evidence="1 2">HS21</strain>
    </source>
</reference>
<dbReference type="RefSeq" id="WP_130612182.1">
    <property type="nucleotide sequence ID" value="NZ_AP019400.1"/>
</dbReference>
<evidence type="ECO:0008006" key="3">
    <source>
        <dbReference type="Google" id="ProtNLM"/>
    </source>
</evidence>
<dbReference type="OrthoDB" id="2966171at2"/>
<keyword evidence="2" id="KW-1185">Reference proteome</keyword>
<dbReference type="InterPro" id="IPR015062">
    <property type="entry name" value="DUF1885"/>
</dbReference>
<dbReference type="Gene3D" id="3.30.310.120">
    <property type="entry name" value="Rbstp2229 like protein"/>
    <property type="match status" value="1"/>
</dbReference>
<dbReference type="EMBL" id="AP019400">
    <property type="protein sequence ID" value="BBI34595.1"/>
    <property type="molecule type" value="Genomic_DNA"/>
</dbReference>
<dbReference type="SUPFAM" id="SSF111171">
    <property type="entry name" value="Rbstp2229 protein"/>
    <property type="match status" value="1"/>
</dbReference>
<organism evidence="1 2">
    <name type="scientific">Cohnella abietis</name>
    <dbReference type="NCBI Taxonomy" id="2507935"/>
    <lineage>
        <taxon>Bacteria</taxon>
        <taxon>Bacillati</taxon>
        <taxon>Bacillota</taxon>
        <taxon>Bacilli</taxon>
        <taxon>Bacillales</taxon>
        <taxon>Paenibacillaceae</taxon>
        <taxon>Cohnella</taxon>
    </lineage>
</organism>
<dbReference type="Pfam" id="PF08968">
    <property type="entry name" value="DUF1885"/>
    <property type="match status" value="1"/>
</dbReference>
<protein>
    <recommendedName>
        <fullName evidence="3">DUF1885 family protein</fullName>
    </recommendedName>
</protein>
<gene>
    <name evidence="1" type="ORF">KCTCHS21_39940</name>
</gene>
<proteinExistence type="predicted"/>
<evidence type="ECO:0000313" key="1">
    <source>
        <dbReference type="EMBL" id="BBI34595.1"/>
    </source>
</evidence>
<dbReference type="Proteomes" id="UP000289856">
    <property type="component" value="Chromosome"/>
</dbReference>
<dbReference type="KEGG" id="cohn:KCTCHS21_39940"/>
<evidence type="ECO:0000313" key="2">
    <source>
        <dbReference type="Proteomes" id="UP000289856"/>
    </source>
</evidence>
<dbReference type="InterPro" id="IPR036294">
    <property type="entry name" value="Rbstp2229-like_sf"/>
</dbReference>
<dbReference type="Gene3D" id="1.20.5.850">
    <property type="entry name" value="Rbstp2229 protein"/>
    <property type="match status" value="1"/>
</dbReference>
<sequence length="139" mass="15909">MSQSAYISLVQGSTVAEIDLNGVKEQLHHYREQMSLTGKQLGWDYAEAAFPYSIENKPESKDEWFYLKGINPKYRYIVFGTGKRDEAGASVPYIHLVLPDDSTHGDKSKANELCKWIGKQLQAEVKMFNGRTIYFNPRK</sequence>
<dbReference type="AlphaFoldDB" id="A0A3T1D973"/>
<name>A0A3T1D973_9BACL</name>